<feature type="compositionally biased region" description="Polar residues" evidence="3">
    <location>
        <begin position="1"/>
        <end position="14"/>
    </location>
</feature>
<keyword evidence="5" id="KW-1185">Reference proteome</keyword>
<feature type="region of interest" description="Disordered" evidence="3">
    <location>
        <begin position="1"/>
        <end position="21"/>
    </location>
</feature>
<dbReference type="GO" id="GO:0070967">
    <property type="term" value="F:coenzyme F420 binding"/>
    <property type="evidence" value="ECO:0007669"/>
    <property type="project" value="TreeGrafter"/>
</dbReference>
<dbReference type="RefSeq" id="WP_178357690.1">
    <property type="nucleotide sequence ID" value="NZ_JABFYL010000014.1"/>
</dbReference>
<dbReference type="EMBL" id="JABFYL010000014">
    <property type="protein sequence ID" value="NVN49303.1"/>
    <property type="molecule type" value="Genomic_DNA"/>
</dbReference>
<gene>
    <name evidence="4" type="ORF">HLY00_408</name>
</gene>
<dbReference type="NCBIfam" id="TIGR00026">
    <property type="entry name" value="hi_GC_TIGR00026"/>
    <property type="match status" value="1"/>
</dbReference>
<evidence type="ECO:0000256" key="2">
    <source>
        <dbReference type="ARBA" id="ARBA00049106"/>
    </source>
</evidence>
<evidence type="ECO:0000256" key="1">
    <source>
        <dbReference type="ARBA" id="ARBA00008710"/>
    </source>
</evidence>
<dbReference type="InterPro" id="IPR012349">
    <property type="entry name" value="Split_barrel_FMN-bd"/>
</dbReference>
<comment type="similarity">
    <text evidence="1">Belongs to the F420H(2)-dependent quinone reductase family.</text>
</comment>
<comment type="catalytic activity">
    <reaction evidence="2">
        <text>oxidized coenzyme F420-(gamma-L-Glu)(n) + a quinol + H(+) = reduced coenzyme F420-(gamma-L-Glu)(n) + a quinone</text>
        <dbReference type="Rhea" id="RHEA:39663"/>
        <dbReference type="Rhea" id="RHEA-COMP:12939"/>
        <dbReference type="Rhea" id="RHEA-COMP:14378"/>
        <dbReference type="ChEBI" id="CHEBI:15378"/>
        <dbReference type="ChEBI" id="CHEBI:24646"/>
        <dbReference type="ChEBI" id="CHEBI:132124"/>
        <dbReference type="ChEBI" id="CHEBI:133980"/>
        <dbReference type="ChEBI" id="CHEBI:139511"/>
    </reaction>
</comment>
<dbReference type="Proteomes" id="UP000570517">
    <property type="component" value="Unassembled WGS sequence"/>
</dbReference>
<reference evidence="4 5" key="1">
    <citation type="submission" date="2020-05" db="EMBL/GenBank/DDBJ databases">
        <title>Draft genome sequence of Mycobacterium hippocampi DL, isolated from European seabass, Dicentrarchus labrax, reared in fish farms.</title>
        <authorList>
            <person name="Stathopoulou P."/>
            <person name="Asimakis E."/>
            <person name="Tzokas K."/>
            <person name="Batargias C."/>
            <person name="Tsiamis G."/>
        </authorList>
    </citation>
    <scope>NUCLEOTIDE SEQUENCE [LARGE SCALE GENOMIC DNA]</scope>
    <source>
        <strain evidence="4 5">DL</strain>
    </source>
</reference>
<evidence type="ECO:0000256" key="3">
    <source>
        <dbReference type="SAM" id="MobiDB-lite"/>
    </source>
</evidence>
<dbReference type="Gene3D" id="2.30.110.10">
    <property type="entry name" value="Electron Transport, Fmn-binding Protein, Chain A"/>
    <property type="match status" value="1"/>
</dbReference>
<accession>A0A850PL78</accession>
<dbReference type="InterPro" id="IPR004378">
    <property type="entry name" value="F420H2_quin_Rdtase"/>
</dbReference>
<name>A0A850PL78_9MYCO</name>
<proteinExistence type="inferred from homology"/>
<evidence type="ECO:0000313" key="4">
    <source>
        <dbReference type="EMBL" id="NVN49303.1"/>
    </source>
</evidence>
<dbReference type="AlphaFoldDB" id="A0A850PL78"/>
<dbReference type="GO" id="GO:0005886">
    <property type="term" value="C:plasma membrane"/>
    <property type="evidence" value="ECO:0007669"/>
    <property type="project" value="TreeGrafter"/>
</dbReference>
<protein>
    <recommendedName>
        <fullName evidence="6">Deazaflavin-dependent nitroreductase</fullName>
    </recommendedName>
</protein>
<evidence type="ECO:0000313" key="5">
    <source>
        <dbReference type="Proteomes" id="UP000570517"/>
    </source>
</evidence>
<dbReference type="PANTHER" id="PTHR39428">
    <property type="entry name" value="F420H(2)-DEPENDENT QUINONE REDUCTASE RV1261C"/>
    <property type="match status" value="1"/>
</dbReference>
<dbReference type="PANTHER" id="PTHR39428:SF1">
    <property type="entry name" value="F420H(2)-DEPENDENT QUINONE REDUCTASE RV1261C"/>
    <property type="match status" value="1"/>
</dbReference>
<dbReference type="Pfam" id="PF04075">
    <property type="entry name" value="F420H2_quin_red"/>
    <property type="match status" value="1"/>
</dbReference>
<comment type="caution">
    <text evidence="4">The sequence shown here is derived from an EMBL/GenBank/DDBJ whole genome shotgun (WGS) entry which is preliminary data.</text>
</comment>
<sequence length="168" mass="18126">MSSTQTDRTPQPARSSELPAIPTIAEVQDNPDALRAFNTRVVDEFRHNGGTVSGPFRGLNVLLLTMIGAKSGRTRITPLEYFESNGRLLLFGTFGGAPTNPAWVHNLRANAHAHVEVGHDAYDVTAHELPESEGAAVFADIASGHPHLAGYPTPPRTIPVFELVKSPR</sequence>
<dbReference type="GO" id="GO:0016491">
    <property type="term" value="F:oxidoreductase activity"/>
    <property type="evidence" value="ECO:0007669"/>
    <property type="project" value="InterPro"/>
</dbReference>
<organism evidence="4 5">
    <name type="scientific">Mycolicibacterium hippocampi</name>
    <dbReference type="NCBI Taxonomy" id="659824"/>
    <lineage>
        <taxon>Bacteria</taxon>
        <taxon>Bacillati</taxon>
        <taxon>Actinomycetota</taxon>
        <taxon>Actinomycetes</taxon>
        <taxon>Mycobacteriales</taxon>
        <taxon>Mycobacteriaceae</taxon>
        <taxon>Mycolicibacterium</taxon>
    </lineage>
</organism>
<evidence type="ECO:0008006" key="6">
    <source>
        <dbReference type="Google" id="ProtNLM"/>
    </source>
</evidence>